<evidence type="ECO:0000259" key="1">
    <source>
        <dbReference type="Pfam" id="PF21294"/>
    </source>
</evidence>
<dbReference type="PANTHER" id="PTHR40124:SF1">
    <property type="entry name" value="DISAGGREGATASE RELATED REPEAT PROTEIN"/>
    <property type="match status" value="1"/>
</dbReference>
<gene>
    <name evidence="2" type="ORF">OBBRIDRAFT_792659</name>
</gene>
<keyword evidence="3" id="KW-1185">Reference proteome</keyword>
<protein>
    <recommendedName>
        <fullName evidence="1">Polysaccharide lyase 14 domain-containing protein</fullName>
    </recommendedName>
</protein>
<dbReference type="Pfam" id="PF21294">
    <property type="entry name" value="Polysacc_lyase_14"/>
    <property type="match status" value="1"/>
</dbReference>
<proteinExistence type="predicted"/>
<evidence type="ECO:0000313" key="2">
    <source>
        <dbReference type="EMBL" id="OCH91047.1"/>
    </source>
</evidence>
<dbReference type="OrthoDB" id="3337916at2759"/>
<dbReference type="EMBL" id="KV722392">
    <property type="protein sequence ID" value="OCH91047.1"/>
    <property type="molecule type" value="Genomic_DNA"/>
</dbReference>
<dbReference type="InterPro" id="IPR048958">
    <property type="entry name" value="Polysacc_lyase_14"/>
</dbReference>
<sequence>MSPPSDSPASLLPVDPSRILTGFTTSAALHHPHISRVPLDDAALGVHKVWSGARHTLAVPPSPSTPAPSGVPKVAWQTTFPAGSLNPGNKSAPPGGASFYLSGPRAFAAALDAAGTRPDEPQEVLMTYEVMFEDGWEWALGGKLPGVYGGAGDSAYGCTGGRQDDRCRCFDFRLMWRAKGVGELYAYAPPLPPNLAALLAVPPRSIQHPDYGLSAGRGAWCFEPGRWYVVAQRIRVGAVGAADGEIEVYIDGRSVIHAEGLVLRTPEGPDARVRGLHFSTFFGGHAPEWASPRTQHAWFANFTGAVLRPGPPDGTRAKDEL</sequence>
<dbReference type="PANTHER" id="PTHR40124">
    <property type="match status" value="1"/>
</dbReference>
<evidence type="ECO:0000313" key="3">
    <source>
        <dbReference type="Proteomes" id="UP000250043"/>
    </source>
</evidence>
<feature type="domain" description="Polysaccharide lyase 14" evidence="1">
    <location>
        <begin position="75"/>
        <end position="302"/>
    </location>
</feature>
<organism evidence="2 3">
    <name type="scientific">Obba rivulosa</name>
    <dbReference type="NCBI Taxonomy" id="1052685"/>
    <lineage>
        <taxon>Eukaryota</taxon>
        <taxon>Fungi</taxon>
        <taxon>Dikarya</taxon>
        <taxon>Basidiomycota</taxon>
        <taxon>Agaricomycotina</taxon>
        <taxon>Agaricomycetes</taxon>
        <taxon>Polyporales</taxon>
        <taxon>Gelatoporiaceae</taxon>
        <taxon>Obba</taxon>
    </lineage>
</organism>
<dbReference type="Proteomes" id="UP000250043">
    <property type="component" value="Unassembled WGS sequence"/>
</dbReference>
<dbReference type="AlphaFoldDB" id="A0A8E2DL08"/>
<name>A0A8E2DL08_9APHY</name>
<reference evidence="2 3" key="1">
    <citation type="submission" date="2016-07" db="EMBL/GenBank/DDBJ databases">
        <title>Draft genome of the white-rot fungus Obba rivulosa 3A-2.</title>
        <authorList>
            <consortium name="DOE Joint Genome Institute"/>
            <person name="Miettinen O."/>
            <person name="Riley R."/>
            <person name="Acob R."/>
            <person name="Barry K."/>
            <person name="Cullen D."/>
            <person name="De Vries R."/>
            <person name="Hainaut M."/>
            <person name="Hatakka A."/>
            <person name="Henrissat B."/>
            <person name="Hilden K."/>
            <person name="Kuo R."/>
            <person name="Labutti K."/>
            <person name="Lipzen A."/>
            <person name="Makela M.R."/>
            <person name="Sandor L."/>
            <person name="Spatafora J.W."/>
            <person name="Grigoriev I.V."/>
            <person name="Hibbett D.S."/>
        </authorList>
    </citation>
    <scope>NUCLEOTIDE SEQUENCE [LARGE SCALE GENOMIC DNA]</scope>
    <source>
        <strain evidence="2 3">3A-2</strain>
    </source>
</reference>
<accession>A0A8E2DL08</accession>
<dbReference type="Gene3D" id="2.60.120.200">
    <property type="match status" value="1"/>
</dbReference>